<sequence>MERNRQGAHRRQRGRHGRARRGWMLSILQLLLLLLAGAPGWAAPAAPGVPDRGLAFGPAPAWVEPQAVPLDAVAPAEGLSGGEHYLLADEQVRVVGTQQTDYHHVAVRAVNERGVEEAANVQIRFDPSYQTLTIHRIEVRRAGRTVFSVPAGGVKLLQREASLESLIFDGRLTAHVALQNVRVGDVVETVYSRQGHNPVFGGRQFGSFDLEWGVPVARLHARLLWPQGRPLYWKLHNGAQAARVADNGSELDHRWQMRDVPARVVDANSPGWFDPYVWVEWGEFQGWADVARWAQPLYRLPEGALPALDREVARIAAQSADPEQRLLAALRFVQGEVRYLGIEMGVNSHAPHAPAEVLQRRFGDCKDKTLLSLALLQRLGIPARPALVNTRLREATADRLPTPWAFNHVIVQADLGDRRVWLDPTRTPQAGKGLDQWVQADFGRALIVDAATRELVPMAGPQARTLRRELRAVLDASAGFDQPATLTVTTLAHGESAEQLREALATTARNDLQKQYLDFYAASYPGLAVDQPYMVRDDRNANTVELVEHYRMPSYWKRDEKRSRWNGELEVPDLMEWLRRPQAVNRQGPLALRHPVDFTLVSEFRLPGQWDVKPDRIAVEDPAFEMRREEAWKDGNVLVLTDHYRSRSNHVPAAEVPRYVAQLEKARAGINYSLYHADAAASQATAPAAPARAPGADSPHWLPLLTGVAALGGLGLLARRLYRWDPEPAPLPPGGVAATAIGGWLWLPALGLIATPFHAGKVLMEALPALTVEGWTLLSRPGSAAYHPMLAPTVLVESILNLAIACGALLLLWLMAKRRSSLPRLYIAWWMLVFAALLCDAVAFNLIPSLKGQWTDKQIGEAVRSAVFGAIWISYFLRSERVRRTFVNRLESAAVPPAAPVAPAADPQSASSLTA</sequence>
<dbReference type="Pfam" id="PF01841">
    <property type="entry name" value="Transglut_core"/>
    <property type="match status" value="1"/>
</dbReference>
<evidence type="ECO:0000256" key="1">
    <source>
        <dbReference type="SAM" id="Phobius"/>
    </source>
</evidence>
<proteinExistence type="predicted"/>
<feature type="domain" description="Transglutaminase-like" evidence="2">
    <location>
        <begin position="314"/>
        <end position="415"/>
    </location>
</feature>
<dbReference type="Proteomes" id="UP001201463">
    <property type="component" value="Unassembled WGS sequence"/>
</dbReference>
<dbReference type="Gene3D" id="3.10.620.30">
    <property type="match status" value="1"/>
</dbReference>
<feature type="transmembrane region" description="Helical" evidence="1">
    <location>
        <begin position="734"/>
        <end position="754"/>
    </location>
</feature>
<name>A0ABS8XNG1_9BURK</name>
<feature type="domain" description="DUF3857" evidence="3">
    <location>
        <begin position="99"/>
        <end position="263"/>
    </location>
</feature>
<dbReference type="InterPro" id="IPR002931">
    <property type="entry name" value="Transglutaminase-like"/>
</dbReference>
<feature type="transmembrane region" description="Helical" evidence="1">
    <location>
        <begin position="701"/>
        <end position="722"/>
    </location>
</feature>
<keyword evidence="1" id="KW-0812">Transmembrane</keyword>
<feature type="transmembrane region" description="Helical" evidence="1">
    <location>
        <begin position="789"/>
        <end position="814"/>
    </location>
</feature>
<dbReference type="Pfam" id="PF10754">
    <property type="entry name" value="DUF2569"/>
    <property type="match status" value="1"/>
</dbReference>
<dbReference type="InterPro" id="IPR038765">
    <property type="entry name" value="Papain-like_cys_pep_sf"/>
</dbReference>
<comment type="caution">
    <text evidence="4">The sequence shown here is derived from an EMBL/GenBank/DDBJ whole genome shotgun (WGS) entry which is preliminary data.</text>
</comment>
<feature type="transmembrane region" description="Helical" evidence="1">
    <location>
        <begin position="826"/>
        <end position="847"/>
    </location>
</feature>
<protein>
    <submittedName>
        <fullName evidence="4">DUF3857 domain-containing protein</fullName>
    </submittedName>
</protein>
<reference evidence="4 5" key="1">
    <citation type="submission" date="2021-12" db="EMBL/GenBank/DDBJ databases">
        <title>Genome seq of p7.</title>
        <authorList>
            <person name="Seo T."/>
        </authorList>
    </citation>
    <scope>NUCLEOTIDE SEQUENCE [LARGE SCALE GENOMIC DNA]</scope>
    <source>
        <strain evidence="4 5">P7</strain>
    </source>
</reference>
<evidence type="ECO:0000259" key="2">
    <source>
        <dbReference type="Pfam" id="PF01841"/>
    </source>
</evidence>
<keyword evidence="5" id="KW-1185">Reference proteome</keyword>
<feature type="transmembrane region" description="Helical" evidence="1">
    <location>
        <begin position="859"/>
        <end position="877"/>
    </location>
</feature>
<organism evidence="4 5">
    <name type="scientific">Pelomonas caseinilytica</name>
    <dbReference type="NCBI Taxonomy" id="2906763"/>
    <lineage>
        <taxon>Bacteria</taxon>
        <taxon>Pseudomonadati</taxon>
        <taxon>Pseudomonadota</taxon>
        <taxon>Betaproteobacteria</taxon>
        <taxon>Burkholderiales</taxon>
        <taxon>Sphaerotilaceae</taxon>
        <taxon>Roseateles</taxon>
    </lineage>
</organism>
<keyword evidence="1" id="KW-1133">Transmembrane helix</keyword>
<gene>
    <name evidence="4" type="ORF">LXT12_23430</name>
</gene>
<dbReference type="InterPro" id="IPR019690">
    <property type="entry name" value="DUF2569"/>
</dbReference>
<keyword evidence="1" id="KW-0472">Membrane</keyword>
<evidence type="ECO:0000313" key="4">
    <source>
        <dbReference type="EMBL" id="MCE4540208.1"/>
    </source>
</evidence>
<evidence type="ECO:0000313" key="5">
    <source>
        <dbReference type="Proteomes" id="UP001201463"/>
    </source>
</evidence>
<dbReference type="InterPro" id="IPR024618">
    <property type="entry name" value="DUF3857"/>
</dbReference>
<dbReference type="Pfam" id="PF12969">
    <property type="entry name" value="DUF3857"/>
    <property type="match status" value="1"/>
</dbReference>
<accession>A0ABS8XNG1</accession>
<dbReference type="EMBL" id="JAJTWT010000014">
    <property type="protein sequence ID" value="MCE4540208.1"/>
    <property type="molecule type" value="Genomic_DNA"/>
</dbReference>
<evidence type="ECO:0000259" key="3">
    <source>
        <dbReference type="Pfam" id="PF12969"/>
    </source>
</evidence>
<dbReference type="Gene3D" id="2.60.40.3140">
    <property type="match status" value="1"/>
</dbReference>
<dbReference type="SUPFAM" id="SSF54001">
    <property type="entry name" value="Cysteine proteinases"/>
    <property type="match status" value="1"/>
</dbReference>
<dbReference type="RefSeq" id="WP_233394723.1">
    <property type="nucleotide sequence ID" value="NZ_JAJTWT010000014.1"/>
</dbReference>